<feature type="transmembrane region" description="Helical" evidence="10">
    <location>
        <begin position="73"/>
        <end position="93"/>
    </location>
</feature>
<feature type="transmembrane region" description="Helical" evidence="10">
    <location>
        <begin position="301"/>
        <end position="321"/>
    </location>
</feature>
<dbReference type="GO" id="GO:0007608">
    <property type="term" value="P:sensory perception of smell"/>
    <property type="evidence" value="ECO:0007669"/>
    <property type="project" value="UniProtKB-KW"/>
</dbReference>
<keyword evidence="12" id="KW-1185">Reference proteome</keyword>
<evidence type="ECO:0000256" key="8">
    <source>
        <dbReference type="ARBA" id="ARBA00023170"/>
    </source>
</evidence>
<dbReference type="GO" id="GO:0007165">
    <property type="term" value="P:signal transduction"/>
    <property type="evidence" value="ECO:0007669"/>
    <property type="project" value="UniProtKB-KW"/>
</dbReference>
<keyword evidence="8 10" id="KW-0675">Receptor</keyword>
<keyword evidence="7 10" id="KW-0472">Membrane</keyword>
<comment type="similarity">
    <text evidence="10">Belongs to the insect chemoreceptor superfamily. Heteromeric odorant receptor channel (TC 1.A.69) family.</text>
</comment>
<comment type="caution">
    <text evidence="10">Lacks conserved residue(s) required for the propagation of feature annotation.</text>
</comment>
<keyword evidence="6 10" id="KW-1133">Transmembrane helix</keyword>
<dbReference type="Proteomes" id="UP001627154">
    <property type="component" value="Unassembled WGS sequence"/>
</dbReference>
<keyword evidence="5 10" id="KW-0552">Olfaction</keyword>
<evidence type="ECO:0000256" key="2">
    <source>
        <dbReference type="ARBA" id="ARBA00022475"/>
    </source>
</evidence>
<keyword evidence="2" id="KW-1003">Cell membrane</keyword>
<evidence type="ECO:0000256" key="7">
    <source>
        <dbReference type="ARBA" id="ARBA00023136"/>
    </source>
</evidence>
<evidence type="ECO:0000256" key="5">
    <source>
        <dbReference type="ARBA" id="ARBA00022725"/>
    </source>
</evidence>
<dbReference type="PANTHER" id="PTHR21137">
    <property type="entry name" value="ODORANT RECEPTOR"/>
    <property type="match status" value="1"/>
</dbReference>
<feature type="transmembrane region" description="Helical" evidence="10">
    <location>
        <begin position="174"/>
        <end position="197"/>
    </location>
</feature>
<evidence type="ECO:0000256" key="4">
    <source>
        <dbReference type="ARBA" id="ARBA00022692"/>
    </source>
</evidence>
<evidence type="ECO:0000256" key="3">
    <source>
        <dbReference type="ARBA" id="ARBA00022606"/>
    </source>
</evidence>
<dbReference type="InterPro" id="IPR004117">
    <property type="entry name" value="7tm6_olfct_rcpt"/>
</dbReference>
<evidence type="ECO:0000313" key="12">
    <source>
        <dbReference type="Proteomes" id="UP001627154"/>
    </source>
</evidence>
<evidence type="ECO:0000256" key="10">
    <source>
        <dbReference type="RuleBase" id="RU351113"/>
    </source>
</evidence>
<name>A0ABD2WNV5_9HYME</name>
<reference evidence="11 12" key="1">
    <citation type="journal article" date="2024" name="bioRxiv">
        <title>A reference genome for Trichogramma kaykai: A tiny desert-dwelling parasitoid wasp with competing sex-ratio distorters.</title>
        <authorList>
            <person name="Culotta J."/>
            <person name="Lindsey A.R."/>
        </authorList>
    </citation>
    <scope>NUCLEOTIDE SEQUENCE [LARGE SCALE GENOMIC DNA]</scope>
    <source>
        <strain evidence="11 12">KSX58</strain>
    </source>
</reference>
<dbReference type="Pfam" id="PF02949">
    <property type="entry name" value="7tm_6"/>
    <property type="match status" value="1"/>
</dbReference>
<sequence length="395" mass="45871">MLIKNSLEHQVLPVPFHLLTIWGVWCPENFNPSIKKVYSVFTIIVLAVQMSLTLGVSILFVMMISSKNFDLDIFFMMTSLINGMYKALNIFYYRKRILSLLTRGFEDRWHVPRDDYEKYILEIYFNESWRIHLIYAVACLAGVFIKLIGPMVKYDTDLKLPTSSWYPYNTNETVYFWVSYSQQMFVGGSIISMHIGADTLLSGMILQSCVQLQLLKHRLRSFSKHCIDAHRYLGTKLSKSSIESVFLRQYICDHQLIYTYLKMINHDFSGWLLAMLAVVVPNICINVYLLSFQKIGMNVDFVTTFGLLSISLFQIYLPCWYGNGVILHSTEITNAIFEMDWTDLSPFTRKALIIMMMRSLKPSKIETAHIIPINIKALLKIMKTSYSFLSVLQQM</sequence>
<keyword evidence="9 10" id="KW-0807">Transducer</keyword>
<keyword evidence="4 10" id="KW-0812">Transmembrane</keyword>
<comment type="caution">
    <text evidence="11">The sequence shown here is derived from an EMBL/GenBank/DDBJ whole genome shotgun (WGS) entry which is preliminary data.</text>
</comment>
<accession>A0ABD2WNV5</accession>
<comment type="subcellular location">
    <subcellularLocation>
        <location evidence="1 10">Cell membrane</location>
        <topology evidence="1 10">Multi-pass membrane protein</topology>
    </subcellularLocation>
</comment>
<protein>
    <recommendedName>
        <fullName evidence="10">Odorant receptor</fullName>
    </recommendedName>
</protein>
<proteinExistence type="inferred from homology"/>
<evidence type="ECO:0000256" key="6">
    <source>
        <dbReference type="ARBA" id="ARBA00022989"/>
    </source>
</evidence>
<feature type="transmembrane region" description="Helical" evidence="10">
    <location>
        <begin position="37"/>
        <end position="61"/>
    </location>
</feature>
<evidence type="ECO:0000313" key="11">
    <source>
        <dbReference type="EMBL" id="KAL3394152.1"/>
    </source>
</evidence>
<keyword evidence="3 10" id="KW-0716">Sensory transduction</keyword>
<gene>
    <name evidence="11" type="ORF">TKK_011203</name>
</gene>
<feature type="transmembrane region" description="Helical" evidence="10">
    <location>
        <begin position="133"/>
        <end position="154"/>
    </location>
</feature>
<evidence type="ECO:0000256" key="1">
    <source>
        <dbReference type="ARBA" id="ARBA00004651"/>
    </source>
</evidence>
<dbReference type="PANTHER" id="PTHR21137:SF35">
    <property type="entry name" value="ODORANT RECEPTOR 19A-RELATED"/>
    <property type="match status" value="1"/>
</dbReference>
<feature type="transmembrane region" description="Helical" evidence="10">
    <location>
        <begin position="268"/>
        <end position="289"/>
    </location>
</feature>
<dbReference type="GO" id="GO:0005886">
    <property type="term" value="C:plasma membrane"/>
    <property type="evidence" value="ECO:0007669"/>
    <property type="project" value="UniProtKB-SubCell"/>
</dbReference>
<dbReference type="EMBL" id="JBJJXI010000092">
    <property type="protein sequence ID" value="KAL3394152.1"/>
    <property type="molecule type" value="Genomic_DNA"/>
</dbReference>
<evidence type="ECO:0000256" key="9">
    <source>
        <dbReference type="ARBA" id="ARBA00023224"/>
    </source>
</evidence>
<dbReference type="AlphaFoldDB" id="A0ABD2WNV5"/>
<organism evidence="11 12">
    <name type="scientific">Trichogramma kaykai</name>
    <dbReference type="NCBI Taxonomy" id="54128"/>
    <lineage>
        <taxon>Eukaryota</taxon>
        <taxon>Metazoa</taxon>
        <taxon>Ecdysozoa</taxon>
        <taxon>Arthropoda</taxon>
        <taxon>Hexapoda</taxon>
        <taxon>Insecta</taxon>
        <taxon>Pterygota</taxon>
        <taxon>Neoptera</taxon>
        <taxon>Endopterygota</taxon>
        <taxon>Hymenoptera</taxon>
        <taxon>Apocrita</taxon>
        <taxon>Proctotrupomorpha</taxon>
        <taxon>Chalcidoidea</taxon>
        <taxon>Trichogrammatidae</taxon>
        <taxon>Trichogramma</taxon>
    </lineage>
</organism>